<dbReference type="RefSeq" id="WP_062835020.1">
    <property type="nucleotide sequence ID" value="NZ_BCNV01000001.1"/>
</dbReference>
<reference evidence="5" key="2">
    <citation type="submission" date="2016-01" db="EMBL/GenBank/DDBJ databases">
        <title>Draft Genome Sequence of Paenibacillus amylolyticus Heshi-A3 that Was Isolated from Fermented Rice Bran with Aging Salted Mackerel, Which Was Named Heshiko as Traditional Fermented Seafood in Japan.</title>
        <authorList>
            <person name="Akuzawa S."/>
            <person name="Nakagawa J."/>
            <person name="Kanekatsu T."/>
            <person name="Kubota E."/>
            <person name="Ohtake R."/>
            <person name="Suzuki T."/>
            <person name="Kanesaki Y."/>
        </authorList>
    </citation>
    <scope>NUCLEOTIDE SEQUENCE [LARGE SCALE GENOMIC DNA]</scope>
    <source>
        <strain evidence="5">Heshi-A3</strain>
    </source>
</reference>
<dbReference type="Proteomes" id="UP000069697">
    <property type="component" value="Unassembled WGS sequence"/>
</dbReference>
<gene>
    <name evidence="4" type="ORF">PAHA3_2555</name>
</gene>
<evidence type="ECO:0000313" key="4">
    <source>
        <dbReference type="EMBL" id="GAS82481.1"/>
    </source>
</evidence>
<feature type="domain" description="HTH tetR-type" evidence="3">
    <location>
        <begin position="15"/>
        <end position="75"/>
    </location>
</feature>
<feature type="DNA-binding region" description="H-T-H motif" evidence="2">
    <location>
        <begin position="38"/>
        <end position="57"/>
    </location>
</feature>
<sequence length="193" mass="21883">MSGVLSPNSNDPRVIRTRQLILDAFLNQLNLKNFNSITIQNITEQATINRATFYAHFQDKYALLEALLSDAFMEYVTKRVDPDARLTAETIQQLIFSLCDYHVSSHGCIKKYEAVAPIIEENIKTQLEQFLLELMSKVAGDVDPKTLKITATMLSWSIYGMTYRWNIEGGQESPAELANRVVPYMMGGLELLN</sequence>
<dbReference type="PROSITE" id="PS50977">
    <property type="entry name" value="HTH_TETR_2"/>
    <property type="match status" value="1"/>
</dbReference>
<dbReference type="Gene3D" id="1.10.357.10">
    <property type="entry name" value="Tetracycline Repressor, domain 2"/>
    <property type="match status" value="1"/>
</dbReference>
<dbReference type="PANTHER" id="PTHR43479">
    <property type="entry name" value="ACREF/ENVCD OPERON REPRESSOR-RELATED"/>
    <property type="match status" value="1"/>
</dbReference>
<dbReference type="EMBL" id="BCNV01000001">
    <property type="protein sequence ID" value="GAS82481.1"/>
    <property type="molecule type" value="Genomic_DNA"/>
</dbReference>
<accession>A0A100VMJ8</accession>
<dbReference type="GO" id="GO:0003677">
    <property type="term" value="F:DNA binding"/>
    <property type="evidence" value="ECO:0007669"/>
    <property type="project" value="UniProtKB-UniRule"/>
</dbReference>
<dbReference type="AlphaFoldDB" id="A0A100VMJ8"/>
<organism evidence="4 5">
    <name type="scientific">Paenibacillus amylolyticus</name>
    <dbReference type="NCBI Taxonomy" id="1451"/>
    <lineage>
        <taxon>Bacteria</taxon>
        <taxon>Bacillati</taxon>
        <taxon>Bacillota</taxon>
        <taxon>Bacilli</taxon>
        <taxon>Bacillales</taxon>
        <taxon>Paenibacillaceae</taxon>
        <taxon>Paenibacillus</taxon>
    </lineage>
</organism>
<dbReference type="InterPro" id="IPR050624">
    <property type="entry name" value="HTH-type_Tx_Regulator"/>
</dbReference>
<evidence type="ECO:0000256" key="1">
    <source>
        <dbReference type="ARBA" id="ARBA00023125"/>
    </source>
</evidence>
<evidence type="ECO:0000256" key="2">
    <source>
        <dbReference type="PROSITE-ProRule" id="PRU00335"/>
    </source>
</evidence>
<reference evidence="4 5" key="1">
    <citation type="journal article" date="2016" name="Genome Announc.">
        <title>Draft Genome Sequence of Paenibacillus amylolyticus Heshi-A3, Isolated from Fermented Rice Bran in a Japanese Fermented Seafood Dish.</title>
        <authorList>
            <person name="Akuzawa S."/>
            <person name="Nagaoka J."/>
            <person name="Kanekatsu M."/>
            <person name="Kubota E."/>
            <person name="Ohtake R."/>
            <person name="Suzuki T."/>
            <person name="Kanesaki Y."/>
        </authorList>
    </citation>
    <scope>NUCLEOTIDE SEQUENCE [LARGE SCALE GENOMIC DNA]</scope>
    <source>
        <strain evidence="4 5">Heshi-A3</strain>
    </source>
</reference>
<keyword evidence="1 2" id="KW-0238">DNA-binding</keyword>
<name>A0A100VMJ8_PAEAM</name>
<comment type="caution">
    <text evidence="4">The sequence shown here is derived from an EMBL/GenBank/DDBJ whole genome shotgun (WGS) entry which is preliminary data.</text>
</comment>
<dbReference type="InterPro" id="IPR001647">
    <property type="entry name" value="HTH_TetR"/>
</dbReference>
<proteinExistence type="predicted"/>
<dbReference type="SUPFAM" id="SSF46689">
    <property type="entry name" value="Homeodomain-like"/>
    <property type="match status" value="1"/>
</dbReference>
<evidence type="ECO:0000259" key="3">
    <source>
        <dbReference type="PROSITE" id="PS50977"/>
    </source>
</evidence>
<dbReference type="Pfam" id="PF00440">
    <property type="entry name" value="TetR_N"/>
    <property type="match status" value="1"/>
</dbReference>
<dbReference type="PANTHER" id="PTHR43479:SF7">
    <property type="entry name" value="TETR-FAMILY TRANSCRIPTIONAL REGULATOR"/>
    <property type="match status" value="1"/>
</dbReference>
<protein>
    <submittedName>
        <fullName evidence="4">Transcriptional regulator</fullName>
    </submittedName>
</protein>
<evidence type="ECO:0000313" key="5">
    <source>
        <dbReference type="Proteomes" id="UP000069697"/>
    </source>
</evidence>
<dbReference type="InterPro" id="IPR009057">
    <property type="entry name" value="Homeodomain-like_sf"/>
</dbReference>